<evidence type="ECO:0000313" key="1">
    <source>
        <dbReference type="EMBL" id="SOY40187.1"/>
    </source>
</evidence>
<name>A0A975WP59_9BURK</name>
<reference evidence="1 2" key="1">
    <citation type="submission" date="2018-01" db="EMBL/GenBank/DDBJ databases">
        <authorList>
            <person name="Clerissi C."/>
        </authorList>
    </citation>
    <scope>NUCLEOTIDE SEQUENCE [LARGE SCALE GENOMIC DNA]</scope>
    <source>
        <strain evidence="1">Cupriavidus taiwanensis LMG 19430</strain>
    </source>
</reference>
<accession>A0A975WP59</accession>
<dbReference type="AlphaFoldDB" id="A0A975WP59"/>
<gene>
    <name evidence="1" type="ORF">CBM2586_A10152</name>
</gene>
<sequence>MVHAPDRATAGLARRYSAHAWAPRVPHRTVMSWHPRIPPIAALPPGIRRGVYVTGIRTARTGKQKVSRKPAVYACRLSDEASGLGSFFRFTFFFHVYK</sequence>
<organism evidence="1 2">
    <name type="scientific">Cupriavidus taiwanensis</name>
    <dbReference type="NCBI Taxonomy" id="164546"/>
    <lineage>
        <taxon>Bacteria</taxon>
        <taxon>Pseudomonadati</taxon>
        <taxon>Pseudomonadota</taxon>
        <taxon>Betaproteobacteria</taxon>
        <taxon>Burkholderiales</taxon>
        <taxon>Burkholderiaceae</taxon>
        <taxon>Cupriavidus</taxon>
    </lineage>
</organism>
<proteinExistence type="predicted"/>
<dbReference type="Proteomes" id="UP000257016">
    <property type="component" value="Unassembled WGS sequence"/>
</dbReference>
<dbReference type="EMBL" id="OFSN01000001">
    <property type="protein sequence ID" value="SOY40187.1"/>
    <property type="molecule type" value="Genomic_DNA"/>
</dbReference>
<protein>
    <submittedName>
        <fullName evidence="1">Uncharacterized protein</fullName>
    </submittedName>
</protein>
<comment type="caution">
    <text evidence="1">The sequence shown here is derived from an EMBL/GenBank/DDBJ whole genome shotgun (WGS) entry which is preliminary data.</text>
</comment>
<evidence type="ECO:0000313" key="2">
    <source>
        <dbReference type="Proteomes" id="UP000257016"/>
    </source>
</evidence>